<dbReference type="Proteomes" id="UP000001861">
    <property type="component" value="Unassembled WGS sequence"/>
</dbReference>
<dbReference type="InterPro" id="IPR002893">
    <property type="entry name" value="Znf_MYND"/>
</dbReference>
<keyword evidence="3" id="KW-0862">Zinc</keyword>
<dbReference type="HOGENOM" id="CLU_032826_0_0_1"/>
<sequence length="456" mass="53331">MISMLKAGDPDVKVLAEASGTLLGMLTLDRRLESALRSSSSTMALTLFIWSPHQTRDGRILVDINYIAILKWMSTLLEGPQTFYDTLFSSRNNVRGFCLTLLARVVELGSLCQNTMFSNEMIVEYTRTLMKITEQVRKSPTILARLKKEGYLYRWTKTILALHPRFGDHEMMLPLTRSQLNNICAPYSPPLKNLTEALESGLMPVIVDLLRKTPKPPRGDTAKKDGLNLFNLFCPYVWYPEGLRALFTAIRKMPREVEEDIVSKRHIDPDWGAWIALMYEGEKALENLGSVRCAALCDNWGHREHFPDDEVFEMERIKYCSGCHMMCYCSPTCQREDWKRRHRRECTQMRLSYLDRRKRKLNYTPAMRQYQIALLQQLYDEKQISKTLRRNPNVHPRDMFTWRNCTGGQNGAGFYVHKTFDLHHFTHERHFRDDCIHTKERVDDLFEEFGGRGRRR</sequence>
<dbReference type="Gene3D" id="6.10.140.2220">
    <property type="match status" value="1"/>
</dbReference>
<dbReference type="GO" id="GO:0008270">
    <property type="term" value="F:zinc ion binding"/>
    <property type="evidence" value="ECO:0007669"/>
    <property type="project" value="UniProtKB-KW"/>
</dbReference>
<keyword evidence="1" id="KW-0479">Metal-binding</keyword>
<dbReference type="InParanoid" id="A8P4X8"/>
<evidence type="ECO:0000256" key="1">
    <source>
        <dbReference type="ARBA" id="ARBA00022723"/>
    </source>
</evidence>
<dbReference type="SUPFAM" id="SSF144232">
    <property type="entry name" value="HIT/MYND zinc finger-like"/>
    <property type="match status" value="1"/>
</dbReference>
<proteinExistence type="predicted"/>
<evidence type="ECO:0000256" key="3">
    <source>
        <dbReference type="ARBA" id="ARBA00022833"/>
    </source>
</evidence>
<evidence type="ECO:0000256" key="2">
    <source>
        <dbReference type="ARBA" id="ARBA00022771"/>
    </source>
</evidence>
<feature type="domain" description="MYND-type" evidence="5">
    <location>
        <begin position="294"/>
        <end position="346"/>
    </location>
</feature>
<organism evidence="6 7">
    <name type="scientific">Coprinopsis cinerea (strain Okayama-7 / 130 / ATCC MYA-4618 / FGSC 9003)</name>
    <name type="common">Inky cap fungus</name>
    <name type="synonym">Hormographiella aspergillata</name>
    <dbReference type="NCBI Taxonomy" id="240176"/>
    <lineage>
        <taxon>Eukaryota</taxon>
        <taxon>Fungi</taxon>
        <taxon>Dikarya</taxon>
        <taxon>Basidiomycota</taxon>
        <taxon>Agaricomycotina</taxon>
        <taxon>Agaricomycetes</taxon>
        <taxon>Agaricomycetidae</taxon>
        <taxon>Agaricales</taxon>
        <taxon>Agaricineae</taxon>
        <taxon>Psathyrellaceae</taxon>
        <taxon>Coprinopsis</taxon>
    </lineage>
</organism>
<reference evidence="6 7" key="1">
    <citation type="journal article" date="2010" name="Proc. Natl. Acad. Sci. U.S.A.">
        <title>Insights into evolution of multicellular fungi from the assembled chromosomes of the mushroom Coprinopsis cinerea (Coprinus cinereus).</title>
        <authorList>
            <person name="Stajich J.E."/>
            <person name="Wilke S.K."/>
            <person name="Ahren D."/>
            <person name="Au C.H."/>
            <person name="Birren B.W."/>
            <person name="Borodovsky M."/>
            <person name="Burns C."/>
            <person name="Canback B."/>
            <person name="Casselton L.A."/>
            <person name="Cheng C.K."/>
            <person name="Deng J."/>
            <person name="Dietrich F.S."/>
            <person name="Fargo D.C."/>
            <person name="Farman M.L."/>
            <person name="Gathman A.C."/>
            <person name="Goldberg J."/>
            <person name="Guigo R."/>
            <person name="Hoegger P.J."/>
            <person name="Hooker J.B."/>
            <person name="Huggins A."/>
            <person name="James T.Y."/>
            <person name="Kamada T."/>
            <person name="Kilaru S."/>
            <person name="Kodira C."/>
            <person name="Kues U."/>
            <person name="Kupfer D."/>
            <person name="Kwan H.S."/>
            <person name="Lomsadze A."/>
            <person name="Li W."/>
            <person name="Lilly W.W."/>
            <person name="Ma L.J."/>
            <person name="Mackey A.J."/>
            <person name="Manning G."/>
            <person name="Martin F."/>
            <person name="Muraguchi H."/>
            <person name="Natvig D.O."/>
            <person name="Palmerini H."/>
            <person name="Ramesh M.A."/>
            <person name="Rehmeyer C.J."/>
            <person name="Roe B.A."/>
            <person name="Shenoy N."/>
            <person name="Stanke M."/>
            <person name="Ter-Hovhannisyan V."/>
            <person name="Tunlid A."/>
            <person name="Velagapudi R."/>
            <person name="Vision T.J."/>
            <person name="Zeng Q."/>
            <person name="Zolan M.E."/>
            <person name="Pukkila P.J."/>
        </authorList>
    </citation>
    <scope>NUCLEOTIDE SEQUENCE [LARGE SCALE GENOMIC DNA]</scope>
    <source>
        <strain evidence="7">Okayama-7 / 130 / ATCC MYA-4618 / FGSC 9003</strain>
    </source>
</reference>
<evidence type="ECO:0000256" key="4">
    <source>
        <dbReference type="PROSITE-ProRule" id="PRU00134"/>
    </source>
</evidence>
<dbReference type="RefSeq" id="XP_001838834.2">
    <property type="nucleotide sequence ID" value="XM_001838782.2"/>
</dbReference>
<dbReference type="AlphaFoldDB" id="A8P4X8"/>
<accession>A8P4X8</accession>
<keyword evidence="2 4" id="KW-0863">Zinc-finger</keyword>
<comment type="caution">
    <text evidence="6">The sequence shown here is derived from an EMBL/GenBank/DDBJ whole genome shotgun (WGS) entry which is preliminary data.</text>
</comment>
<dbReference type="KEGG" id="cci:CC1G_09211"/>
<gene>
    <name evidence="6" type="ORF">CC1G_09211</name>
</gene>
<evidence type="ECO:0000259" key="5">
    <source>
        <dbReference type="PROSITE" id="PS50865"/>
    </source>
</evidence>
<dbReference type="PROSITE" id="PS50865">
    <property type="entry name" value="ZF_MYND_2"/>
    <property type="match status" value="1"/>
</dbReference>
<dbReference type="GeneID" id="6015429"/>
<dbReference type="Pfam" id="PF01753">
    <property type="entry name" value="zf-MYND"/>
    <property type="match status" value="1"/>
</dbReference>
<dbReference type="EMBL" id="AACS02000011">
    <property type="protein sequence ID" value="EAU82949.2"/>
    <property type="molecule type" value="Genomic_DNA"/>
</dbReference>
<name>A8P4X8_COPC7</name>
<dbReference type="VEuPathDB" id="FungiDB:CC1G_09211"/>
<protein>
    <recommendedName>
        <fullName evidence="5">MYND-type domain-containing protein</fullName>
    </recommendedName>
</protein>
<evidence type="ECO:0000313" key="7">
    <source>
        <dbReference type="Proteomes" id="UP000001861"/>
    </source>
</evidence>
<dbReference type="OrthoDB" id="432970at2759"/>
<keyword evidence="7" id="KW-1185">Reference proteome</keyword>
<evidence type="ECO:0000313" key="6">
    <source>
        <dbReference type="EMBL" id="EAU82949.2"/>
    </source>
</evidence>